<dbReference type="SUPFAM" id="SSF50677">
    <property type="entry name" value="ValRS/IleRS/LeuRS editing domain"/>
    <property type="match status" value="1"/>
</dbReference>
<dbReference type="PROSITE" id="PS00178">
    <property type="entry name" value="AA_TRNA_LIGASE_I"/>
    <property type="match status" value="1"/>
</dbReference>
<dbReference type="Pfam" id="PF00133">
    <property type="entry name" value="tRNA-synt_1"/>
    <property type="match status" value="1"/>
</dbReference>
<dbReference type="Gene3D" id="1.10.10.830">
    <property type="entry name" value="Ile-tRNA synthetase CP2 domain-like"/>
    <property type="match status" value="1"/>
</dbReference>
<feature type="domain" description="Methionyl/Valyl/Leucyl/Isoleucyl-tRNA synthetase anticodon-binding" evidence="14">
    <location>
        <begin position="697"/>
        <end position="786"/>
    </location>
</feature>
<dbReference type="InterPro" id="IPR050081">
    <property type="entry name" value="Ile-tRNA_ligase"/>
</dbReference>
<dbReference type="CDD" id="cd07960">
    <property type="entry name" value="Anticodon_Ia_Ile_BEm"/>
    <property type="match status" value="1"/>
</dbReference>
<dbReference type="InterPro" id="IPR002301">
    <property type="entry name" value="Ile-tRNA-ligase"/>
</dbReference>
<dbReference type="GO" id="GO:0006428">
    <property type="term" value="P:isoleucyl-tRNA aminoacylation"/>
    <property type="evidence" value="ECO:0007669"/>
    <property type="project" value="UniProtKB-UniRule"/>
</dbReference>
<reference evidence="15 16" key="1">
    <citation type="journal article" date="2019" name="Nat. Microbiol.">
        <title>Mediterranean grassland soil C-N compound turnover is dependent on rainfall and depth, and is mediated by genomically divergent microorganisms.</title>
        <authorList>
            <person name="Diamond S."/>
            <person name="Andeer P.F."/>
            <person name="Li Z."/>
            <person name="Crits-Christoph A."/>
            <person name="Burstein D."/>
            <person name="Anantharaman K."/>
            <person name="Lane K.R."/>
            <person name="Thomas B.C."/>
            <person name="Pan C."/>
            <person name="Northen T.R."/>
            <person name="Banfield J.F."/>
        </authorList>
    </citation>
    <scope>NUCLEOTIDE SEQUENCE [LARGE SCALE GENOMIC DNA]</scope>
    <source>
        <strain evidence="15">WS_8</strain>
    </source>
</reference>
<dbReference type="InterPro" id="IPR033708">
    <property type="entry name" value="Anticodon_Ile_BEm"/>
</dbReference>
<keyword evidence="7 12" id="KW-0648">Protein biosynthesis</keyword>
<dbReference type="EC" id="6.1.1.5" evidence="2 11"/>
<keyword evidence="4 12" id="KW-0436">Ligase</keyword>
<dbReference type="InterPro" id="IPR002300">
    <property type="entry name" value="aa-tRNA-synth_Ia"/>
</dbReference>
<feature type="domain" description="Aminoacyl-tRNA synthetase class Ia" evidence="13">
    <location>
        <begin position="28"/>
        <end position="653"/>
    </location>
</feature>
<feature type="non-terminal residue" evidence="15">
    <location>
        <position position="786"/>
    </location>
</feature>
<dbReference type="InterPro" id="IPR014729">
    <property type="entry name" value="Rossmann-like_a/b/a_fold"/>
</dbReference>
<name>A0A538TTJ9_UNCEI</name>
<comment type="caution">
    <text evidence="15">The sequence shown here is derived from an EMBL/GenBank/DDBJ whole genome shotgun (WGS) entry which is preliminary data.</text>
</comment>
<dbReference type="AlphaFoldDB" id="A0A538TTJ9"/>
<evidence type="ECO:0000256" key="6">
    <source>
        <dbReference type="ARBA" id="ARBA00022840"/>
    </source>
</evidence>
<evidence type="ECO:0000256" key="11">
    <source>
        <dbReference type="NCBIfam" id="TIGR00392"/>
    </source>
</evidence>
<dbReference type="InterPro" id="IPR009080">
    <property type="entry name" value="tRNAsynth_Ia_anticodon-bd"/>
</dbReference>
<dbReference type="PRINTS" id="PR00984">
    <property type="entry name" value="TRNASYNTHILE"/>
</dbReference>
<dbReference type="EMBL" id="VBOY01000051">
    <property type="protein sequence ID" value="TMQ66962.1"/>
    <property type="molecule type" value="Genomic_DNA"/>
</dbReference>
<evidence type="ECO:0000256" key="10">
    <source>
        <dbReference type="ARBA" id="ARBA00048359"/>
    </source>
</evidence>
<dbReference type="Pfam" id="PF08264">
    <property type="entry name" value="Anticodon_1"/>
    <property type="match status" value="1"/>
</dbReference>
<dbReference type="InterPro" id="IPR009008">
    <property type="entry name" value="Val/Leu/Ile-tRNA-synth_edit"/>
</dbReference>
<dbReference type="GO" id="GO:0005524">
    <property type="term" value="F:ATP binding"/>
    <property type="evidence" value="ECO:0007669"/>
    <property type="project" value="UniProtKB-KW"/>
</dbReference>
<keyword evidence="5 12" id="KW-0547">Nucleotide-binding</keyword>
<evidence type="ECO:0000256" key="8">
    <source>
        <dbReference type="ARBA" id="ARBA00023146"/>
    </source>
</evidence>
<sequence length="786" mass="88067">MTGYRETLNLPRADFPMRADLPRREPEWLAWWEERRIYDKLRAQRRGRPVLLLHDGPPYSNAHIHMGTASNKIWKDALVRSASILGFDSPYVPGWDNHGMPIEIQVSRELRHGGKEPDRLSLRKRCRAYAAEWVGFQGKEFERLGVMGEWEHPYLTMDPAFEAEILEAFRSLAEAGYVQRGLRSIHWCPTDRTALAEAEIEYHDIASPSIHVAFPLREDARGALAAAAGAAPVEAVAWTTTPWTLPANLGLMVDPGAEYVVVETGGRRFLLAHHRLAAVAEALGWKGLAIVLRKKGGDLLGILFEGPWGRPSKVVDGTPYVSLDEGTGLVHTAPGHGKEDFAVGAREHLGVLSPVDEAGRFTAEAEPFVGRSVLEVDPDVIAWLGSRGRLLGASSIVHSYPHCWRCHNPVIFRATRQWFMIIDHRGHRERALEAIEERVRWEPPTSKNRIREAVRLRPDWCLSRQRSWGVAIPAVYCEACDTPLLDPEVMKRAAERTRVQGSDAWYELPVQDFLPSGFTCSACGSAGPFRKETDILDVWFDSGATHRAVRVTHPALEATWARARAEGGRVVYFEGPDQHRGWFNSSLMVGVGLDGKAPYTDVLTHGWVLDADGRAMHKSLGNVVPPEKVIARYGADILRWWALATDWRADVRIGEEIIERVADAYRKVRNTFRFLLGNLSDFSPLDSVLAQRLTAVDRVFAGHLAHRVARLKSDYEQFLFHRVADGLLDLCTVDLSAVYLDVAKDRLYTLPPDHAERRSAQTVLWRALHDLAIAASPILVATSEEV</sequence>
<evidence type="ECO:0000256" key="7">
    <source>
        <dbReference type="ARBA" id="ARBA00022917"/>
    </source>
</evidence>
<keyword evidence="6 12" id="KW-0067">ATP-binding</keyword>
<organism evidence="15 16">
    <name type="scientific">Eiseniibacteriota bacterium</name>
    <dbReference type="NCBI Taxonomy" id="2212470"/>
    <lineage>
        <taxon>Bacteria</taxon>
        <taxon>Candidatus Eiseniibacteriota</taxon>
    </lineage>
</organism>
<evidence type="ECO:0000259" key="14">
    <source>
        <dbReference type="Pfam" id="PF08264"/>
    </source>
</evidence>
<dbReference type="GO" id="GO:0005829">
    <property type="term" value="C:cytosol"/>
    <property type="evidence" value="ECO:0007669"/>
    <property type="project" value="TreeGrafter"/>
</dbReference>
<protein>
    <recommendedName>
        <fullName evidence="2 11">Isoleucine--tRNA ligase</fullName>
        <ecNumber evidence="2 11">6.1.1.5</ecNumber>
    </recommendedName>
</protein>
<evidence type="ECO:0000256" key="12">
    <source>
        <dbReference type="RuleBase" id="RU363035"/>
    </source>
</evidence>
<evidence type="ECO:0000256" key="2">
    <source>
        <dbReference type="ARBA" id="ARBA00013165"/>
    </source>
</evidence>
<evidence type="ECO:0000313" key="16">
    <source>
        <dbReference type="Proteomes" id="UP000316609"/>
    </source>
</evidence>
<keyword evidence="8 12" id="KW-0030">Aminoacyl-tRNA synthetase</keyword>
<dbReference type="PANTHER" id="PTHR42765:SF1">
    <property type="entry name" value="ISOLEUCINE--TRNA LIGASE, MITOCHONDRIAL"/>
    <property type="match status" value="1"/>
</dbReference>
<comment type="similarity">
    <text evidence="1">Belongs to the class-I aminoacyl-tRNA synthetase family. IleS type 1 subfamily.</text>
</comment>
<evidence type="ECO:0000256" key="5">
    <source>
        <dbReference type="ARBA" id="ARBA00022741"/>
    </source>
</evidence>
<dbReference type="Proteomes" id="UP000316609">
    <property type="component" value="Unassembled WGS sequence"/>
</dbReference>
<evidence type="ECO:0000256" key="4">
    <source>
        <dbReference type="ARBA" id="ARBA00022598"/>
    </source>
</evidence>
<comment type="function">
    <text evidence="9">Catalyzes the attachment of isoleucine to tRNA(Ile). As IleRS can inadvertently accommodate and process structurally similar amino acids such as valine, to avoid such errors it has two additional distinct tRNA(Ile)-dependent editing activities. One activity is designated as 'pretransfer' editing and involves the hydrolysis of activated Val-AMP. The other activity is designated 'posttransfer' editing and involves deacylation of mischarged Val-tRNA(Ile).</text>
</comment>
<dbReference type="SUPFAM" id="SSF52374">
    <property type="entry name" value="Nucleotidylyl transferase"/>
    <property type="match status" value="1"/>
</dbReference>
<gene>
    <name evidence="15" type="primary">ileS</name>
    <name evidence="15" type="ORF">E6K78_05865</name>
</gene>
<dbReference type="Gene3D" id="3.90.740.10">
    <property type="entry name" value="Valyl/Leucyl/Isoleucyl-tRNA synthetase, editing domain"/>
    <property type="match status" value="1"/>
</dbReference>
<keyword evidence="3" id="KW-0963">Cytoplasm</keyword>
<dbReference type="GO" id="GO:0004822">
    <property type="term" value="F:isoleucine-tRNA ligase activity"/>
    <property type="evidence" value="ECO:0007669"/>
    <property type="project" value="UniProtKB-UniRule"/>
</dbReference>
<dbReference type="GO" id="GO:0002161">
    <property type="term" value="F:aminoacyl-tRNA deacylase activity"/>
    <property type="evidence" value="ECO:0007669"/>
    <property type="project" value="InterPro"/>
</dbReference>
<dbReference type="NCBIfam" id="TIGR00392">
    <property type="entry name" value="ileS"/>
    <property type="match status" value="1"/>
</dbReference>
<dbReference type="Gene3D" id="3.40.50.620">
    <property type="entry name" value="HUPs"/>
    <property type="match status" value="2"/>
</dbReference>
<evidence type="ECO:0000313" key="15">
    <source>
        <dbReference type="EMBL" id="TMQ66962.1"/>
    </source>
</evidence>
<accession>A0A538TTJ9</accession>
<evidence type="ECO:0000259" key="13">
    <source>
        <dbReference type="Pfam" id="PF00133"/>
    </source>
</evidence>
<proteinExistence type="inferred from homology"/>
<evidence type="ECO:0000256" key="9">
    <source>
        <dbReference type="ARBA" id="ARBA00025217"/>
    </source>
</evidence>
<dbReference type="InterPro" id="IPR001412">
    <property type="entry name" value="aa-tRNA-synth_I_CS"/>
</dbReference>
<dbReference type="PANTHER" id="PTHR42765">
    <property type="entry name" value="SOLEUCYL-TRNA SYNTHETASE"/>
    <property type="match status" value="1"/>
</dbReference>
<dbReference type="SUPFAM" id="SSF47323">
    <property type="entry name" value="Anticodon-binding domain of a subclass of class I aminoacyl-tRNA synthetases"/>
    <property type="match status" value="1"/>
</dbReference>
<comment type="catalytic activity">
    <reaction evidence="10">
        <text>tRNA(Ile) + L-isoleucine + ATP = L-isoleucyl-tRNA(Ile) + AMP + diphosphate</text>
        <dbReference type="Rhea" id="RHEA:11060"/>
        <dbReference type="Rhea" id="RHEA-COMP:9666"/>
        <dbReference type="Rhea" id="RHEA-COMP:9695"/>
        <dbReference type="ChEBI" id="CHEBI:30616"/>
        <dbReference type="ChEBI" id="CHEBI:33019"/>
        <dbReference type="ChEBI" id="CHEBI:58045"/>
        <dbReference type="ChEBI" id="CHEBI:78442"/>
        <dbReference type="ChEBI" id="CHEBI:78528"/>
        <dbReference type="ChEBI" id="CHEBI:456215"/>
        <dbReference type="EC" id="6.1.1.5"/>
    </reaction>
</comment>
<evidence type="ECO:0000256" key="1">
    <source>
        <dbReference type="ARBA" id="ARBA00006887"/>
    </source>
</evidence>
<dbReference type="InterPro" id="IPR013155">
    <property type="entry name" value="M/V/L/I-tRNA-synth_anticd-bd"/>
</dbReference>
<evidence type="ECO:0000256" key="3">
    <source>
        <dbReference type="ARBA" id="ARBA00022490"/>
    </source>
</evidence>
<dbReference type="GO" id="GO:0000049">
    <property type="term" value="F:tRNA binding"/>
    <property type="evidence" value="ECO:0007669"/>
    <property type="project" value="InterPro"/>
</dbReference>
<dbReference type="Gene3D" id="1.10.730.20">
    <property type="match status" value="1"/>
</dbReference>